<proteinExistence type="predicted"/>
<evidence type="ECO:0000313" key="1">
    <source>
        <dbReference type="EMBL" id="KYM79208.1"/>
    </source>
</evidence>
<dbReference type="AlphaFoldDB" id="A0A195B3Z3"/>
<keyword evidence="2" id="KW-1185">Reference proteome</keyword>
<accession>A0A195B3Z3</accession>
<protein>
    <submittedName>
        <fullName evidence="1">Uncharacterized protein</fullName>
    </submittedName>
</protein>
<gene>
    <name evidence="1" type="ORF">ALC53_10373</name>
</gene>
<dbReference type="EMBL" id="KQ976618">
    <property type="protein sequence ID" value="KYM79208.1"/>
    <property type="molecule type" value="Genomic_DNA"/>
</dbReference>
<organism evidence="1 2">
    <name type="scientific">Atta colombica</name>
    <dbReference type="NCBI Taxonomy" id="520822"/>
    <lineage>
        <taxon>Eukaryota</taxon>
        <taxon>Metazoa</taxon>
        <taxon>Ecdysozoa</taxon>
        <taxon>Arthropoda</taxon>
        <taxon>Hexapoda</taxon>
        <taxon>Insecta</taxon>
        <taxon>Pterygota</taxon>
        <taxon>Neoptera</taxon>
        <taxon>Endopterygota</taxon>
        <taxon>Hymenoptera</taxon>
        <taxon>Apocrita</taxon>
        <taxon>Aculeata</taxon>
        <taxon>Formicoidea</taxon>
        <taxon>Formicidae</taxon>
        <taxon>Myrmicinae</taxon>
        <taxon>Atta</taxon>
    </lineage>
</organism>
<name>A0A195B3Z3_9HYME</name>
<sequence>MYSITLSDEIDVSPNDEDSEPRIILRFGPKHATAGITMANPTVCVYHFYSPGTVRVLSKLRPCKNRKRQAGRGGMGSIT</sequence>
<evidence type="ECO:0000313" key="2">
    <source>
        <dbReference type="Proteomes" id="UP000078540"/>
    </source>
</evidence>
<dbReference type="Proteomes" id="UP000078540">
    <property type="component" value="Unassembled WGS sequence"/>
</dbReference>
<reference evidence="1 2" key="1">
    <citation type="submission" date="2015-09" db="EMBL/GenBank/DDBJ databases">
        <title>Atta colombica WGS genome.</title>
        <authorList>
            <person name="Nygaard S."/>
            <person name="Hu H."/>
            <person name="Boomsma J."/>
            <person name="Zhang G."/>
        </authorList>
    </citation>
    <scope>NUCLEOTIDE SEQUENCE [LARGE SCALE GENOMIC DNA]</scope>
    <source>
        <strain evidence="1">Treedump-2</strain>
        <tissue evidence="1">Whole body</tissue>
    </source>
</reference>